<dbReference type="NCBIfam" id="TIGR00077">
    <property type="entry name" value="lspA"/>
    <property type="match status" value="1"/>
</dbReference>
<reference evidence="11 12" key="1">
    <citation type="journal article" date="2019" name="Biochem. Eng. J.">
        <title>Metabolic engineering of the marine bacteria Neptunomonas concharum for the production of acetoin and meso-2,3-butanediol from acetate.</title>
        <authorList>
            <person name="Li W."/>
            <person name="Pu N."/>
            <person name="Liu C.-X."/>
            <person name="Yuan Q.-P."/>
            <person name="Li Z.-J."/>
        </authorList>
    </citation>
    <scope>NUCLEOTIDE SEQUENCE [LARGE SCALE GENOMIC DNA]</scope>
    <source>
        <strain evidence="11 12">JCM17730</strain>
    </source>
</reference>
<keyword evidence="3 9" id="KW-0645">Protease</keyword>
<keyword evidence="6 9" id="KW-0378">Hydrolase</keyword>
<dbReference type="PANTHER" id="PTHR33695">
    <property type="entry name" value="LIPOPROTEIN SIGNAL PEPTIDASE"/>
    <property type="match status" value="1"/>
</dbReference>
<keyword evidence="12" id="KW-1185">Reference proteome</keyword>
<dbReference type="GO" id="GO:0006508">
    <property type="term" value="P:proteolysis"/>
    <property type="evidence" value="ECO:0007669"/>
    <property type="project" value="UniProtKB-KW"/>
</dbReference>
<evidence type="ECO:0000256" key="1">
    <source>
        <dbReference type="ARBA" id="ARBA00006139"/>
    </source>
</evidence>
<organism evidence="11 12">
    <name type="scientific">Neptunomonas concharum</name>
    <dbReference type="NCBI Taxonomy" id="1031538"/>
    <lineage>
        <taxon>Bacteria</taxon>
        <taxon>Pseudomonadati</taxon>
        <taxon>Pseudomonadota</taxon>
        <taxon>Gammaproteobacteria</taxon>
        <taxon>Oceanospirillales</taxon>
        <taxon>Oceanospirillaceae</taxon>
        <taxon>Neptunomonas</taxon>
    </lineage>
</organism>
<dbReference type="KEGG" id="ncu:F0U83_15525"/>
<evidence type="ECO:0000256" key="5">
    <source>
        <dbReference type="ARBA" id="ARBA00022750"/>
    </source>
</evidence>
<evidence type="ECO:0000256" key="3">
    <source>
        <dbReference type="ARBA" id="ARBA00022670"/>
    </source>
</evidence>
<feature type="active site" evidence="9">
    <location>
        <position position="125"/>
    </location>
</feature>
<keyword evidence="2 9" id="KW-1003">Cell membrane</keyword>
<evidence type="ECO:0000256" key="2">
    <source>
        <dbReference type="ARBA" id="ARBA00022475"/>
    </source>
</evidence>
<evidence type="ECO:0000256" key="4">
    <source>
        <dbReference type="ARBA" id="ARBA00022692"/>
    </source>
</evidence>
<comment type="similarity">
    <text evidence="1 9 10">Belongs to the peptidase A8 family.</text>
</comment>
<dbReference type="PRINTS" id="PR00781">
    <property type="entry name" value="LIPOSIGPTASE"/>
</dbReference>
<proteinExistence type="inferred from homology"/>
<accession>A0A5P1RFH8</accession>
<keyword evidence="4 9" id="KW-0812">Transmembrane</keyword>
<comment type="function">
    <text evidence="9">This protein specifically catalyzes the removal of signal peptides from prolipoproteins.</text>
</comment>
<sequence length="177" mass="20080">MNKSFRSAVGSLVWLWLTALVLIVDLWTKSLAQQLLEYGVPNQVIPILDMTLLYNTGAAFSFLSDAGGWQRWFFIAIALAVSGLLLVWLKRTEKQQWWLGMALALILGGALGNIHDRIFLGYVVDFISVHYQSYYFPAFNLADSAITLGAVVMIIDMLFLEKQRDLEELHGQPDRRK</sequence>
<feature type="transmembrane region" description="Helical" evidence="9">
    <location>
        <begin position="134"/>
        <end position="160"/>
    </location>
</feature>
<comment type="subcellular location">
    <subcellularLocation>
        <location evidence="9">Cell membrane</location>
        <topology evidence="9">Multi-pass membrane protein</topology>
    </subcellularLocation>
</comment>
<dbReference type="InterPro" id="IPR001872">
    <property type="entry name" value="Peptidase_A8"/>
</dbReference>
<gene>
    <name evidence="9" type="primary">lspA</name>
    <name evidence="11" type="ORF">F0U83_15525</name>
</gene>
<dbReference type="GO" id="GO:0005886">
    <property type="term" value="C:plasma membrane"/>
    <property type="evidence" value="ECO:0007669"/>
    <property type="project" value="UniProtKB-SubCell"/>
</dbReference>
<dbReference type="EC" id="3.4.23.36" evidence="9"/>
<feature type="transmembrane region" description="Helical" evidence="9">
    <location>
        <begin position="72"/>
        <end position="89"/>
    </location>
</feature>
<evidence type="ECO:0000256" key="8">
    <source>
        <dbReference type="ARBA" id="ARBA00023136"/>
    </source>
</evidence>
<dbReference type="OrthoDB" id="9810259at2"/>
<dbReference type="GO" id="GO:0004190">
    <property type="term" value="F:aspartic-type endopeptidase activity"/>
    <property type="evidence" value="ECO:0007669"/>
    <property type="project" value="UniProtKB-UniRule"/>
</dbReference>
<dbReference type="Pfam" id="PF01252">
    <property type="entry name" value="Peptidase_A8"/>
    <property type="match status" value="1"/>
</dbReference>
<dbReference type="AlphaFoldDB" id="A0A5P1RFH8"/>
<evidence type="ECO:0000256" key="7">
    <source>
        <dbReference type="ARBA" id="ARBA00022989"/>
    </source>
</evidence>
<keyword evidence="7 9" id="KW-1133">Transmembrane helix</keyword>
<dbReference type="RefSeq" id="WP_138988173.1">
    <property type="nucleotide sequence ID" value="NZ_CP043869.1"/>
</dbReference>
<evidence type="ECO:0000256" key="10">
    <source>
        <dbReference type="RuleBase" id="RU004181"/>
    </source>
</evidence>
<feature type="active site" evidence="9">
    <location>
        <position position="143"/>
    </location>
</feature>
<comment type="pathway">
    <text evidence="9">Protein modification; lipoprotein biosynthesis (signal peptide cleavage).</text>
</comment>
<comment type="caution">
    <text evidence="9">Lacks conserved residue(s) required for the propagation of feature annotation.</text>
</comment>
<protein>
    <recommendedName>
        <fullName evidence="9">Lipoprotein signal peptidase</fullName>
        <ecNumber evidence="9">3.4.23.36</ecNumber>
    </recommendedName>
    <alternativeName>
        <fullName evidence="9">Prolipoprotein signal peptidase</fullName>
    </alternativeName>
    <alternativeName>
        <fullName evidence="9">Signal peptidase II</fullName>
        <shortName evidence="9">SPase II</shortName>
    </alternativeName>
</protein>
<evidence type="ECO:0000256" key="9">
    <source>
        <dbReference type="HAMAP-Rule" id="MF_00161"/>
    </source>
</evidence>
<evidence type="ECO:0000256" key="6">
    <source>
        <dbReference type="ARBA" id="ARBA00022801"/>
    </source>
</evidence>
<dbReference type="Proteomes" id="UP000324760">
    <property type="component" value="Chromosome"/>
</dbReference>
<name>A0A5P1RFH8_9GAMM</name>
<comment type="catalytic activity">
    <reaction evidence="9">
        <text>Release of signal peptides from bacterial membrane prolipoproteins. Hydrolyzes -Xaa-Yaa-Zaa-|-(S,diacylglyceryl)Cys-, in which Xaa is hydrophobic (preferably Leu), and Yaa (Ala or Ser) and Zaa (Gly or Ala) have small, neutral side chains.</text>
        <dbReference type="EC" id="3.4.23.36"/>
    </reaction>
</comment>
<evidence type="ECO:0000313" key="11">
    <source>
        <dbReference type="EMBL" id="QEQ98006.1"/>
    </source>
</evidence>
<dbReference type="EMBL" id="CP043869">
    <property type="protein sequence ID" value="QEQ98006.1"/>
    <property type="molecule type" value="Genomic_DNA"/>
</dbReference>
<dbReference type="UniPathway" id="UPA00665"/>
<keyword evidence="5 9" id="KW-0064">Aspartyl protease</keyword>
<evidence type="ECO:0000313" key="12">
    <source>
        <dbReference type="Proteomes" id="UP000324760"/>
    </source>
</evidence>
<keyword evidence="11" id="KW-0449">Lipoprotein</keyword>
<dbReference type="PANTHER" id="PTHR33695:SF1">
    <property type="entry name" value="LIPOPROTEIN SIGNAL PEPTIDASE"/>
    <property type="match status" value="1"/>
</dbReference>
<keyword evidence="8 9" id="KW-0472">Membrane</keyword>
<feature type="transmembrane region" description="Helical" evidence="9">
    <location>
        <begin position="96"/>
        <end position="114"/>
    </location>
</feature>
<dbReference type="HAMAP" id="MF_00161">
    <property type="entry name" value="LspA"/>
    <property type="match status" value="1"/>
</dbReference>